<organism evidence="2 3">
    <name type="scientific">Castanea mollissima</name>
    <name type="common">Chinese chestnut</name>
    <dbReference type="NCBI Taxonomy" id="60419"/>
    <lineage>
        <taxon>Eukaryota</taxon>
        <taxon>Viridiplantae</taxon>
        <taxon>Streptophyta</taxon>
        <taxon>Embryophyta</taxon>
        <taxon>Tracheophyta</taxon>
        <taxon>Spermatophyta</taxon>
        <taxon>Magnoliopsida</taxon>
        <taxon>eudicotyledons</taxon>
        <taxon>Gunneridae</taxon>
        <taxon>Pentapetalae</taxon>
        <taxon>rosids</taxon>
        <taxon>fabids</taxon>
        <taxon>Fagales</taxon>
        <taxon>Fagaceae</taxon>
        <taxon>Castanea</taxon>
    </lineage>
</organism>
<feature type="transmembrane region" description="Helical" evidence="1">
    <location>
        <begin position="141"/>
        <end position="157"/>
    </location>
</feature>
<name>A0A8J4QD53_9ROSI</name>
<feature type="transmembrane region" description="Helical" evidence="1">
    <location>
        <begin position="6"/>
        <end position="25"/>
    </location>
</feature>
<gene>
    <name evidence="2" type="ORF">CMV_028888</name>
</gene>
<dbReference type="Proteomes" id="UP000737018">
    <property type="component" value="Unassembled WGS sequence"/>
</dbReference>
<comment type="caution">
    <text evidence="2">The sequence shown here is derived from an EMBL/GenBank/DDBJ whole genome shotgun (WGS) entry which is preliminary data.</text>
</comment>
<dbReference type="AlphaFoldDB" id="A0A8J4QD53"/>
<accession>A0A8J4QD53</accession>
<dbReference type="OrthoDB" id="10304682at2759"/>
<feature type="transmembrane region" description="Helical" evidence="1">
    <location>
        <begin position="116"/>
        <end position="135"/>
    </location>
</feature>
<keyword evidence="1" id="KW-0812">Transmembrane</keyword>
<evidence type="ECO:0000313" key="3">
    <source>
        <dbReference type="Proteomes" id="UP000737018"/>
    </source>
</evidence>
<dbReference type="EMBL" id="JRKL02012565">
    <property type="protein sequence ID" value="KAF3944664.1"/>
    <property type="molecule type" value="Genomic_DNA"/>
</dbReference>
<evidence type="ECO:0000313" key="2">
    <source>
        <dbReference type="EMBL" id="KAF3944664.1"/>
    </source>
</evidence>
<keyword evidence="1" id="KW-0472">Membrane</keyword>
<protein>
    <recommendedName>
        <fullName evidence="4">Transmembrane protein</fullName>
    </recommendedName>
</protein>
<reference evidence="2" key="1">
    <citation type="submission" date="2020-03" db="EMBL/GenBank/DDBJ databases">
        <title>Castanea mollissima Vanexum genome sequencing.</title>
        <authorList>
            <person name="Staton M."/>
        </authorList>
    </citation>
    <scope>NUCLEOTIDE SEQUENCE</scope>
    <source>
        <tissue evidence="2">Leaf</tissue>
    </source>
</reference>
<evidence type="ECO:0008006" key="4">
    <source>
        <dbReference type="Google" id="ProtNLM"/>
    </source>
</evidence>
<sequence length="160" mass="17931">MVSDPSASMSFRLILFGVLVGIVSLTRRLSRIMADETSHSSRGRGRASVPPPRRRLCTTCRFAEILNGGGSSDELRRLTETLLSGETRTYCEECNGCPLVSHGSAIVAALCSWWRLFEPVASLFVLPFTFLFYIVKSPFRAMRPLFVAWMFIMTLITRDS</sequence>
<proteinExistence type="predicted"/>
<keyword evidence="3" id="KW-1185">Reference proteome</keyword>
<keyword evidence="1" id="KW-1133">Transmembrane helix</keyword>
<evidence type="ECO:0000256" key="1">
    <source>
        <dbReference type="SAM" id="Phobius"/>
    </source>
</evidence>